<feature type="region of interest" description="Disordered" evidence="7">
    <location>
        <begin position="91"/>
        <end position="117"/>
    </location>
</feature>
<dbReference type="SUPFAM" id="SSF53474">
    <property type="entry name" value="alpha/beta-Hydrolases"/>
    <property type="match status" value="1"/>
</dbReference>
<organism evidence="9 10">
    <name type="scientific">Phytophthora lilii</name>
    <dbReference type="NCBI Taxonomy" id="2077276"/>
    <lineage>
        <taxon>Eukaryota</taxon>
        <taxon>Sar</taxon>
        <taxon>Stramenopiles</taxon>
        <taxon>Oomycota</taxon>
        <taxon>Peronosporomycetes</taxon>
        <taxon>Peronosporales</taxon>
        <taxon>Peronosporaceae</taxon>
        <taxon>Phytophthora</taxon>
    </lineage>
</organism>
<dbReference type="InterPro" id="IPR000073">
    <property type="entry name" value="AB_hydrolase_1"/>
</dbReference>
<protein>
    <submittedName>
        <fullName evidence="9">Unnamed protein product</fullName>
    </submittedName>
</protein>
<dbReference type="FunFam" id="3.40.50.1820:FF:000057">
    <property type="entry name" value="Lipase"/>
    <property type="match status" value="1"/>
</dbReference>
<evidence type="ECO:0000256" key="4">
    <source>
        <dbReference type="ARBA" id="ARBA00022963"/>
    </source>
</evidence>
<dbReference type="AlphaFoldDB" id="A0A9W6UE95"/>
<evidence type="ECO:0000256" key="6">
    <source>
        <dbReference type="ARBA" id="ARBA00023180"/>
    </source>
</evidence>
<evidence type="ECO:0000256" key="5">
    <source>
        <dbReference type="ARBA" id="ARBA00023098"/>
    </source>
</evidence>
<evidence type="ECO:0000256" key="3">
    <source>
        <dbReference type="ARBA" id="ARBA00022801"/>
    </source>
</evidence>
<evidence type="ECO:0000259" key="8">
    <source>
        <dbReference type="Pfam" id="PF00561"/>
    </source>
</evidence>
<dbReference type="Pfam" id="PF00561">
    <property type="entry name" value="Abhydrolase_1"/>
    <property type="match status" value="1"/>
</dbReference>
<evidence type="ECO:0000256" key="2">
    <source>
        <dbReference type="ARBA" id="ARBA00022729"/>
    </source>
</evidence>
<keyword evidence="10" id="KW-1185">Reference proteome</keyword>
<reference evidence="9" key="1">
    <citation type="submission" date="2023-04" db="EMBL/GenBank/DDBJ databases">
        <title>Phytophthora lilii NBRC 32176.</title>
        <authorList>
            <person name="Ichikawa N."/>
            <person name="Sato H."/>
            <person name="Tonouchi N."/>
        </authorList>
    </citation>
    <scope>NUCLEOTIDE SEQUENCE</scope>
    <source>
        <strain evidence="9">NBRC 32176</strain>
    </source>
</reference>
<comment type="similarity">
    <text evidence="1">Belongs to the AB hydrolase superfamily. Lipase family.</text>
</comment>
<evidence type="ECO:0000256" key="7">
    <source>
        <dbReference type="SAM" id="MobiDB-lite"/>
    </source>
</evidence>
<dbReference type="PANTHER" id="PTHR11005">
    <property type="entry name" value="LYSOSOMAL ACID LIPASE-RELATED"/>
    <property type="match status" value="1"/>
</dbReference>
<dbReference type="Proteomes" id="UP001165083">
    <property type="component" value="Unassembled WGS sequence"/>
</dbReference>
<dbReference type="GO" id="GO:0016787">
    <property type="term" value="F:hydrolase activity"/>
    <property type="evidence" value="ECO:0007669"/>
    <property type="project" value="UniProtKB-KW"/>
</dbReference>
<sequence>MLYLATDGRVGTNSQVGPRRDRRQTVSPAATPIGYWESSEGSFYVSIDQDTLGVVHTRTDKVERYQLRSGDAELTAAVFCALRKLRSIAQGNTQQRTRLHPHDASPPQKLDESQSDADAASGKPAVLLQHRVIESSFAWVCNYRNESLAFVLADAGYDVWLGNSRGNTYSNESLKYTTDDDEFWDFSWEDMGLYDLPAMINYVQDTSGRAKISYIGHSQGVTQALVGFAANQTLAQSVSYFGALAPVSWLGNSKAELFVALANAHLDLVYQALGIVELLPHNELLTRFLAGYTCTAIDGICGSAISLLFGTTASLNIFHVPVLISQTPAGTSVKDVVHFAQGLYVCAGDTLTEPADLARLRSVLPSGTVVHDQTIDIYSHLDFIWAYNANEYVYQDLLAHVGY</sequence>
<gene>
    <name evidence="9" type="ORF">Plil01_001312000</name>
</gene>
<keyword evidence="6" id="KW-0325">Glycoprotein</keyword>
<dbReference type="InterPro" id="IPR029058">
    <property type="entry name" value="AB_hydrolase_fold"/>
</dbReference>
<keyword evidence="4" id="KW-0442">Lipid degradation</keyword>
<name>A0A9W6UE95_9STRA</name>
<dbReference type="OrthoDB" id="9974421at2759"/>
<keyword evidence="3" id="KW-0378">Hydrolase</keyword>
<dbReference type="Gene3D" id="3.40.50.1820">
    <property type="entry name" value="alpha/beta hydrolase"/>
    <property type="match status" value="2"/>
</dbReference>
<dbReference type="EMBL" id="BSXW01000856">
    <property type="protein sequence ID" value="GMF30684.1"/>
    <property type="molecule type" value="Genomic_DNA"/>
</dbReference>
<comment type="caution">
    <text evidence="9">The sequence shown here is derived from an EMBL/GenBank/DDBJ whole genome shotgun (WGS) entry which is preliminary data.</text>
</comment>
<dbReference type="GO" id="GO:0016042">
    <property type="term" value="P:lipid catabolic process"/>
    <property type="evidence" value="ECO:0007669"/>
    <property type="project" value="UniProtKB-KW"/>
</dbReference>
<feature type="region of interest" description="Disordered" evidence="7">
    <location>
        <begin position="1"/>
        <end position="31"/>
    </location>
</feature>
<evidence type="ECO:0000313" key="9">
    <source>
        <dbReference type="EMBL" id="GMF30684.1"/>
    </source>
</evidence>
<proteinExistence type="inferred from homology"/>
<feature type="domain" description="AB hydrolase-1" evidence="8">
    <location>
        <begin position="139"/>
        <end position="226"/>
    </location>
</feature>
<evidence type="ECO:0000313" key="10">
    <source>
        <dbReference type="Proteomes" id="UP001165083"/>
    </source>
</evidence>
<keyword evidence="5" id="KW-0443">Lipid metabolism</keyword>
<accession>A0A9W6UE95</accession>
<evidence type="ECO:0000256" key="1">
    <source>
        <dbReference type="ARBA" id="ARBA00010701"/>
    </source>
</evidence>
<keyword evidence="2" id="KW-0732">Signal</keyword>